<dbReference type="Gene3D" id="3.30.70.580">
    <property type="entry name" value="Pseudouridine synthase I, catalytic domain, N-terminal subdomain"/>
    <property type="match status" value="1"/>
</dbReference>
<dbReference type="GO" id="GO:0031119">
    <property type="term" value="P:tRNA pseudouridine synthesis"/>
    <property type="evidence" value="ECO:0007669"/>
    <property type="project" value="TreeGrafter"/>
</dbReference>
<keyword evidence="3 5" id="KW-0413">Isomerase</keyword>
<comment type="similarity">
    <text evidence="1">Belongs to the tRNA pseudouridine synthase TruA family.</text>
</comment>
<evidence type="ECO:0000256" key="1">
    <source>
        <dbReference type="ARBA" id="ARBA00009375"/>
    </source>
</evidence>
<evidence type="ECO:0000256" key="3">
    <source>
        <dbReference type="ARBA" id="ARBA00023235"/>
    </source>
</evidence>
<dbReference type="InterPro" id="IPR020094">
    <property type="entry name" value="TruA/RsuA/RluB/E/F_N"/>
</dbReference>
<sequence>MRIACGIEYDGQPFYGFQVQIQEPTVQSCLEQAISQVANHPVRINCAGRTDTGVSATLQVIHFETDSNRTAHQWTLGINTAVHNGIVVLWVKFVDEDFHARFSATSRSYEYRILNRKVRPAINRHHLTWILPPLDHSAMHEAVQCLLGTHDFSAFRSSRCQANHPERTLILAEISRQGEVISCKFKANGFLHHMIRNIMGTLIKVGKGEQPASWVKQVLESKDRTQAGMTAAPNGLTFNNVTYPEKYKIPILKPRSLSENRSRSEK</sequence>
<dbReference type="FunFam" id="3.30.70.580:FF:000001">
    <property type="entry name" value="tRNA pseudouridine synthase A"/>
    <property type="match status" value="1"/>
</dbReference>
<dbReference type="EMBL" id="UOFA01000100">
    <property type="protein sequence ID" value="VAW44263.1"/>
    <property type="molecule type" value="Genomic_DNA"/>
</dbReference>
<dbReference type="PANTHER" id="PTHR11142">
    <property type="entry name" value="PSEUDOURIDYLATE SYNTHASE"/>
    <property type="match status" value="1"/>
</dbReference>
<dbReference type="InterPro" id="IPR020095">
    <property type="entry name" value="PsdUridine_synth_TruA_C"/>
</dbReference>
<dbReference type="PIRSF" id="PIRSF001430">
    <property type="entry name" value="tRNA_psdUrid_synth"/>
    <property type="match status" value="1"/>
</dbReference>
<evidence type="ECO:0000259" key="4">
    <source>
        <dbReference type="Pfam" id="PF01416"/>
    </source>
</evidence>
<evidence type="ECO:0000256" key="2">
    <source>
        <dbReference type="ARBA" id="ARBA00022694"/>
    </source>
</evidence>
<dbReference type="GO" id="GO:0160147">
    <property type="term" value="F:tRNA pseudouridine(38-40) synthase activity"/>
    <property type="evidence" value="ECO:0007669"/>
    <property type="project" value="UniProtKB-EC"/>
</dbReference>
<proteinExistence type="inferred from homology"/>
<dbReference type="SUPFAM" id="SSF55120">
    <property type="entry name" value="Pseudouridine synthase"/>
    <property type="match status" value="1"/>
</dbReference>
<evidence type="ECO:0000313" key="5">
    <source>
        <dbReference type="EMBL" id="VAW44263.1"/>
    </source>
</evidence>
<dbReference type="GO" id="GO:0003723">
    <property type="term" value="F:RNA binding"/>
    <property type="evidence" value="ECO:0007669"/>
    <property type="project" value="InterPro"/>
</dbReference>
<dbReference type="NCBIfam" id="TIGR00071">
    <property type="entry name" value="hisT_truA"/>
    <property type="match status" value="1"/>
</dbReference>
<keyword evidence="2" id="KW-0819">tRNA processing</keyword>
<name>A0A3B0VVS9_9ZZZZ</name>
<dbReference type="InterPro" id="IPR020097">
    <property type="entry name" value="PsdUridine_synth_TruA_a/b_dom"/>
</dbReference>
<gene>
    <name evidence="5" type="ORF">MNBD_GAMMA02-79</name>
</gene>
<protein>
    <submittedName>
        <fullName evidence="5">tRNA pseudouridine(38-40) synthase</fullName>
        <ecNumber evidence="5">5.4.99.12</ecNumber>
    </submittedName>
</protein>
<dbReference type="CDD" id="cd02570">
    <property type="entry name" value="PseudoU_synth_EcTruA"/>
    <property type="match status" value="1"/>
</dbReference>
<dbReference type="Gene3D" id="3.30.70.660">
    <property type="entry name" value="Pseudouridine synthase I, catalytic domain, C-terminal subdomain"/>
    <property type="match status" value="1"/>
</dbReference>
<accession>A0A3B0VVS9</accession>
<reference evidence="5" key="1">
    <citation type="submission" date="2018-06" db="EMBL/GenBank/DDBJ databases">
        <authorList>
            <person name="Zhirakovskaya E."/>
        </authorList>
    </citation>
    <scope>NUCLEOTIDE SEQUENCE</scope>
</reference>
<dbReference type="InterPro" id="IPR001406">
    <property type="entry name" value="PsdUridine_synth_TruA"/>
</dbReference>
<organism evidence="5">
    <name type="scientific">hydrothermal vent metagenome</name>
    <dbReference type="NCBI Taxonomy" id="652676"/>
    <lineage>
        <taxon>unclassified sequences</taxon>
        <taxon>metagenomes</taxon>
        <taxon>ecological metagenomes</taxon>
    </lineage>
</organism>
<feature type="domain" description="Pseudouridine synthase I TruA alpha/beta" evidence="4">
    <location>
        <begin position="142"/>
        <end position="244"/>
    </location>
</feature>
<dbReference type="HAMAP" id="MF_00171">
    <property type="entry name" value="TruA"/>
    <property type="match status" value="1"/>
</dbReference>
<dbReference type="InterPro" id="IPR020103">
    <property type="entry name" value="PsdUridine_synth_cat_dom_sf"/>
</dbReference>
<dbReference type="Pfam" id="PF01416">
    <property type="entry name" value="PseudoU_synth_1"/>
    <property type="match status" value="2"/>
</dbReference>
<feature type="domain" description="Pseudouridine synthase I TruA alpha/beta" evidence="4">
    <location>
        <begin position="8"/>
        <end position="102"/>
    </location>
</feature>
<dbReference type="EC" id="5.4.99.12" evidence="5"/>
<dbReference type="AlphaFoldDB" id="A0A3B0VVS9"/>
<dbReference type="PANTHER" id="PTHR11142:SF0">
    <property type="entry name" value="TRNA PSEUDOURIDINE SYNTHASE-LIKE 1"/>
    <property type="match status" value="1"/>
</dbReference>